<reference evidence="1 2" key="1">
    <citation type="submission" date="2016-12" db="EMBL/GenBank/DDBJ databases">
        <authorList>
            <person name="Song W.-J."/>
            <person name="Kurnit D.M."/>
        </authorList>
    </citation>
    <scope>NUCLEOTIDE SEQUENCE [LARGE SCALE GENOMIC DNA]</scope>
    <source>
        <strain evidence="1 2">175</strain>
    </source>
</reference>
<name>A0A1Y6CZK3_9GAMM</name>
<gene>
    <name evidence="1" type="ORF">SAMN02949497_3503</name>
</gene>
<dbReference type="AlphaFoldDB" id="A0A1Y6CZK3"/>
<evidence type="ECO:0000313" key="2">
    <source>
        <dbReference type="Proteomes" id="UP000192923"/>
    </source>
</evidence>
<sequence>MSANPFVQLKTLLAPQAPLWVGKVLFHNADGTSTVELPGGAVLRVRGQGVGVGANAFIQAGEVRGEAPALDSVTVVVF</sequence>
<accession>A0A1Y6CZK3</accession>
<proteinExistence type="predicted"/>
<protein>
    <submittedName>
        <fullName evidence="1">Uncharacterized protein</fullName>
    </submittedName>
</protein>
<dbReference type="Proteomes" id="UP000192923">
    <property type="component" value="Unassembled WGS sequence"/>
</dbReference>
<organism evidence="1 2">
    <name type="scientific">Methylomagnum ishizawai</name>
    <dbReference type="NCBI Taxonomy" id="1760988"/>
    <lineage>
        <taxon>Bacteria</taxon>
        <taxon>Pseudomonadati</taxon>
        <taxon>Pseudomonadota</taxon>
        <taxon>Gammaproteobacteria</taxon>
        <taxon>Methylococcales</taxon>
        <taxon>Methylococcaceae</taxon>
        <taxon>Methylomagnum</taxon>
    </lineage>
</organism>
<evidence type="ECO:0000313" key="1">
    <source>
        <dbReference type="EMBL" id="SMF96119.1"/>
    </source>
</evidence>
<dbReference type="STRING" id="1760988.SAMN02949497_3503"/>
<dbReference type="RefSeq" id="WP_085214919.1">
    <property type="nucleotide sequence ID" value="NZ_FXAM01000001.1"/>
</dbReference>
<dbReference type="EMBL" id="FXAM01000001">
    <property type="protein sequence ID" value="SMF96119.1"/>
    <property type="molecule type" value="Genomic_DNA"/>
</dbReference>
<dbReference type="OrthoDB" id="6040166at2"/>
<keyword evidence="2" id="KW-1185">Reference proteome</keyword>